<comment type="caution">
    <text evidence="4">The sequence shown here is derived from an EMBL/GenBank/DDBJ whole genome shotgun (WGS) entry which is preliminary data.</text>
</comment>
<comment type="similarity">
    <text evidence="1">Belongs to the PrpD family.</text>
</comment>
<dbReference type="Gene3D" id="3.30.1330.120">
    <property type="entry name" value="2-methylcitrate dehydratase PrpD"/>
    <property type="match status" value="1"/>
</dbReference>
<evidence type="ECO:0000259" key="2">
    <source>
        <dbReference type="Pfam" id="PF03972"/>
    </source>
</evidence>
<dbReference type="RefSeq" id="XP_014183865.1">
    <property type="nucleotide sequence ID" value="XM_014328390.1"/>
</dbReference>
<sequence length="407" mass="43182">MTDSTPHKTSDMASVARNLAKWAYSYKPNADDLALADRALKDTVAVALAARQHPLKQIVSGLSPAARWAAMSHVLDFDDLHIETTTHISVVTVPATLAAEGDARAYLAGAGVFARLAEGFGWNHYANGWHITCTAGAPAAAVAAGIAKGLSEEQLATAIALAVPAAGGVQEAFGTHGKSLQVGFAADAGVRAADLASRGATAATAAVESWMDKLGGKPGNVGAQQTPAVPGGLAIKMFPCCYAMQRPIAAIRDLKPIDYKKLTKIVARTPAGVIHPLIYDFPETGLAGKFSLQYSIATALLDDYPGFESFTDKMVQRPEAQELMRKVEVQKEDTPIENLLDDKINLELHYEDGTVTKTSLELPPGAPRRPPTEEQLEEKLKSCGDDVPGLLKGISWADGTRIMKDAF</sequence>
<dbReference type="Proteomes" id="UP000002748">
    <property type="component" value="Unassembled WGS sequence"/>
</dbReference>
<feature type="domain" description="MmgE/PrpD N-terminal" evidence="2">
    <location>
        <begin position="69"/>
        <end position="208"/>
    </location>
</feature>
<gene>
    <name evidence="4" type="ORF">A1Q1_04346</name>
</gene>
<evidence type="ECO:0000256" key="1">
    <source>
        <dbReference type="ARBA" id="ARBA00006174"/>
    </source>
</evidence>
<proteinExistence type="inferred from homology"/>
<dbReference type="InterPro" id="IPR005656">
    <property type="entry name" value="MmgE_PrpD"/>
</dbReference>
<evidence type="ECO:0000313" key="5">
    <source>
        <dbReference type="Proteomes" id="UP000002748"/>
    </source>
</evidence>
<dbReference type="SUPFAM" id="SSF103378">
    <property type="entry name" value="2-methylcitrate dehydratase PrpD"/>
    <property type="match status" value="1"/>
</dbReference>
<dbReference type="InterPro" id="IPR042188">
    <property type="entry name" value="MmgE/PrpD_sf_2"/>
</dbReference>
<dbReference type="OrthoDB" id="10267976at2759"/>
<dbReference type="EMBL" id="ALBS01000026">
    <property type="protein sequence ID" value="EJT52439.1"/>
    <property type="molecule type" value="Genomic_DNA"/>
</dbReference>
<dbReference type="InterPro" id="IPR036148">
    <property type="entry name" value="MmgE/PrpD_sf"/>
</dbReference>
<dbReference type="KEGG" id="tasa:A1Q1_04346"/>
<dbReference type="InterPro" id="IPR045336">
    <property type="entry name" value="MmgE_PrpD_N"/>
</dbReference>
<dbReference type="PANTHER" id="PTHR16943:SF8">
    <property type="entry name" value="2-METHYLCITRATE DEHYDRATASE"/>
    <property type="match status" value="1"/>
</dbReference>
<dbReference type="InterPro" id="IPR042183">
    <property type="entry name" value="MmgE/PrpD_sf_1"/>
</dbReference>
<dbReference type="AlphaFoldDB" id="J6F5W5"/>
<reference evidence="4 5" key="1">
    <citation type="journal article" date="2012" name="Eukaryot. Cell">
        <title>Draft genome sequence of CBS 2479, the standard type strain of Trichosporon asahii.</title>
        <authorList>
            <person name="Yang R.Y."/>
            <person name="Li H.T."/>
            <person name="Zhu H."/>
            <person name="Zhou G.P."/>
            <person name="Wang M."/>
            <person name="Wang L."/>
        </authorList>
    </citation>
    <scope>NUCLEOTIDE SEQUENCE [LARGE SCALE GENOMIC DNA]</scope>
    <source>
        <strain evidence="5">ATCC 90039 / CBS 2479 / JCM 2466 / KCTC 7840 / NCYC 2677 / UAMH 7654</strain>
    </source>
</reference>
<protein>
    <submittedName>
        <fullName evidence="4">MmgE/PrpD</fullName>
    </submittedName>
</protein>
<evidence type="ECO:0000259" key="3">
    <source>
        <dbReference type="Pfam" id="PF19305"/>
    </source>
</evidence>
<dbReference type="PANTHER" id="PTHR16943">
    <property type="entry name" value="2-METHYLCITRATE DEHYDRATASE-RELATED"/>
    <property type="match status" value="1"/>
</dbReference>
<dbReference type="GO" id="GO:0016829">
    <property type="term" value="F:lyase activity"/>
    <property type="evidence" value="ECO:0007669"/>
    <property type="project" value="InterPro"/>
</dbReference>
<dbReference type="Gene3D" id="1.10.4100.10">
    <property type="entry name" value="2-methylcitrate dehydratase PrpD"/>
    <property type="match status" value="1"/>
</dbReference>
<dbReference type="HOGENOM" id="CLU_026574_2_2_1"/>
<name>J6F5W5_TRIAS</name>
<evidence type="ECO:0000313" key="4">
    <source>
        <dbReference type="EMBL" id="EJT52439.1"/>
    </source>
</evidence>
<dbReference type="GeneID" id="25987859"/>
<accession>J6F5W5</accession>
<dbReference type="InterPro" id="IPR045337">
    <property type="entry name" value="MmgE_PrpD_C"/>
</dbReference>
<organism evidence="4 5">
    <name type="scientific">Trichosporon asahii var. asahii (strain ATCC 90039 / CBS 2479 / JCM 2466 / KCTC 7840 / NBRC 103889/ NCYC 2677 / UAMH 7654)</name>
    <name type="common">Yeast</name>
    <dbReference type="NCBI Taxonomy" id="1186058"/>
    <lineage>
        <taxon>Eukaryota</taxon>
        <taxon>Fungi</taxon>
        <taxon>Dikarya</taxon>
        <taxon>Basidiomycota</taxon>
        <taxon>Agaricomycotina</taxon>
        <taxon>Tremellomycetes</taxon>
        <taxon>Trichosporonales</taxon>
        <taxon>Trichosporonaceae</taxon>
        <taxon>Trichosporon</taxon>
    </lineage>
</organism>
<feature type="domain" description="MmgE/PrpD C-terminal" evidence="3">
    <location>
        <begin position="238"/>
        <end position="387"/>
    </location>
</feature>
<dbReference type="Pfam" id="PF03972">
    <property type="entry name" value="MmgE_PrpD_N"/>
    <property type="match status" value="1"/>
</dbReference>
<dbReference type="Pfam" id="PF19305">
    <property type="entry name" value="MmgE_PrpD_C"/>
    <property type="match status" value="1"/>
</dbReference>
<dbReference type="VEuPathDB" id="FungiDB:A1Q1_04346"/>